<evidence type="ECO:0000313" key="1">
    <source>
        <dbReference type="EMBL" id="MCC9644003.1"/>
    </source>
</evidence>
<name>A0ABS8NKC1_9BACT</name>
<proteinExistence type="predicted"/>
<reference evidence="1" key="1">
    <citation type="submission" date="2021-11" db="EMBL/GenBank/DDBJ databases">
        <title>Genome sequence.</title>
        <authorList>
            <person name="Sun Q."/>
        </authorList>
    </citation>
    <scope>NUCLEOTIDE SEQUENCE</scope>
    <source>
        <strain evidence="1">JC740</strain>
    </source>
</reference>
<keyword evidence="2" id="KW-1185">Reference proteome</keyword>
<dbReference type="InterPro" id="IPR056298">
    <property type="entry name" value="AlkZ-rel"/>
</dbReference>
<dbReference type="Proteomes" id="UP001430306">
    <property type="component" value="Unassembled WGS sequence"/>
</dbReference>
<evidence type="ECO:0000313" key="2">
    <source>
        <dbReference type="Proteomes" id="UP001430306"/>
    </source>
</evidence>
<comment type="caution">
    <text evidence="1">The sequence shown here is derived from an EMBL/GenBank/DDBJ whole genome shotgun (WGS) entry which is preliminary data.</text>
</comment>
<dbReference type="EMBL" id="JAJKFW010000025">
    <property type="protein sequence ID" value="MCC9644003.1"/>
    <property type="molecule type" value="Genomic_DNA"/>
</dbReference>
<dbReference type="RefSeq" id="WP_230275047.1">
    <property type="nucleotide sequence ID" value="NZ_JAJKFW010000025.1"/>
</dbReference>
<protein>
    <submittedName>
        <fullName evidence="1">Uncharacterized protein</fullName>
    </submittedName>
</protein>
<organism evidence="1 2">
    <name type="scientific">Rhodopirellula halodulae</name>
    <dbReference type="NCBI Taxonomy" id="2894198"/>
    <lineage>
        <taxon>Bacteria</taxon>
        <taxon>Pseudomonadati</taxon>
        <taxon>Planctomycetota</taxon>
        <taxon>Planctomycetia</taxon>
        <taxon>Pirellulales</taxon>
        <taxon>Pirellulaceae</taxon>
        <taxon>Rhodopirellula</taxon>
    </lineage>
</organism>
<gene>
    <name evidence="1" type="ORF">LOC71_17100</name>
</gene>
<dbReference type="Pfam" id="PF24741">
    <property type="entry name" value="AlkZ-rel"/>
    <property type="match status" value="1"/>
</dbReference>
<sequence>MIKTFEDAYRFVLDRTVVTVFGSKGSPHPSLWDNTDLSEEKPKSGGWSPKVMAVWDWKTRIPQTYPDQVFYGKIPGGDAVLMEMNHFRDVHYPSAYQDIIELDPLCQEVFELIRLEADYTGPLRKRAMARFACTKSQFDTALKKLQISLNVVRSNDPKLKNDFWLPMREVHMDIVQLHES</sequence>
<accession>A0ABS8NKC1</accession>